<dbReference type="Pfam" id="PF00504">
    <property type="entry name" value="Chloroa_b-bind"/>
    <property type="match status" value="1"/>
</dbReference>
<dbReference type="PANTHER" id="PTHR14154">
    <property type="entry name" value="UPF0041 BRAIN PROTEIN 44-RELATED"/>
    <property type="match status" value="1"/>
</dbReference>
<proteinExistence type="inferred from homology"/>
<evidence type="ECO:0000256" key="4">
    <source>
        <dbReference type="ARBA" id="ARBA00022640"/>
    </source>
</evidence>
<accession>A0AAD3NSX4</accession>
<evidence type="ECO:0000256" key="7">
    <source>
        <dbReference type="ARBA" id="ARBA00023136"/>
    </source>
</evidence>
<keyword evidence="11" id="KW-1185">Reference proteome</keyword>
<comment type="caution">
    <text evidence="10">The sequence shown here is derived from an EMBL/GenBank/DDBJ whole genome shotgun (WGS) entry which is preliminary data.</text>
</comment>
<comment type="similarity">
    <text evidence="8">Belongs to the ELIP/psbS family.</text>
</comment>
<feature type="transmembrane region" description="Helical" evidence="9">
    <location>
        <begin position="109"/>
        <end position="131"/>
    </location>
</feature>
<reference evidence="10" key="1">
    <citation type="submission" date="2022-12" db="EMBL/GenBank/DDBJ databases">
        <title>Chromosome-Level Genome Assembly of Japanese Cedar (Cryptomeriajaponica D. Don).</title>
        <authorList>
            <person name="Fujino T."/>
            <person name="Yamaguchi K."/>
            <person name="Yokoyama T."/>
            <person name="Hamanaka T."/>
            <person name="Harazono Y."/>
            <person name="Kamada H."/>
            <person name="Kobayashi W."/>
            <person name="Ujino-Ihara T."/>
            <person name="Uchiyama K."/>
            <person name="Matsumoto A."/>
            <person name="Izuno A."/>
            <person name="Tsumura Y."/>
            <person name="Toyoda A."/>
            <person name="Shigenobu S."/>
            <person name="Moriguchi Y."/>
            <person name="Ueno S."/>
            <person name="Kasahara M."/>
        </authorList>
    </citation>
    <scope>NUCLEOTIDE SEQUENCE</scope>
</reference>
<evidence type="ECO:0000313" key="11">
    <source>
        <dbReference type="Proteomes" id="UP001234787"/>
    </source>
</evidence>
<evidence type="ECO:0000256" key="6">
    <source>
        <dbReference type="ARBA" id="ARBA00022989"/>
    </source>
</evidence>
<keyword evidence="6 9" id="KW-1133">Transmembrane helix</keyword>
<organism evidence="10 11">
    <name type="scientific">Cryptomeria japonica</name>
    <name type="common">Japanese cedar</name>
    <name type="synonym">Cupressus japonica</name>
    <dbReference type="NCBI Taxonomy" id="3369"/>
    <lineage>
        <taxon>Eukaryota</taxon>
        <taxon>Viridiplantae</taxon>
        <taxon>Streptophyta</taxon>
        <taxon>Embryophyta</taxon>
        <taxon>Tracheophyta</taxon>
        <taxon>Spermatophyta</taxon>
        <taxon>Pinopsida</taxon>
        <taxon>Pinidae</taxon>
        <taxon>Conifers II</taxon>
        <taxon>Cupressales</taxon>
        <taxon>Cupressaceae</taxon>
        <taxon>Cryptomeria</taxon>
    </lineage>
</organism>
<evidence type="ECO:0008006" key="12">
    <source>
        <dbReference type="Google" id="ProtNLM"/>
    </source>
</evidence>
<dbReference type="Proteomes" id="UP001234787">
    <property type="component" value="Unassembled WGS sequence"/>
</dbReference>
<keyword evidence="5 9" id="KW-0812">Transmembrane</keyword>
<feature type="transmembrane region" description="Helical" evidence="9">
    <location>
        <begin position="152"/>
        <end position="173"/>
    </location>
</feature>
<evidence type="ECO:0000313" key="10">
    <source>
        <dbReference type="EMBL" id="GLJ59106.1"/>
    </source>
</evidence>
<keyword evidence="7 9" id="KW-0472">Membrane</keyword>
<protein>
    <recommendedName>
        <fullName evidence="12">Early light-induced protein</fullName>
    </recommendedName>
</protein>
<keyword evidence="4" id="KW-0934">Plastid</keyword>
<dbReference type="GO" id="GO:0016020">
    <property type="term" value="C:membrane"/>
    <property type="evidence" value="ECO:0007669"/>
    <property type="project" value="UniProtKB-SubCell"/>
</dbReference>
<dbReference type="GO" id="GO:0009507">
    <property type="term" value="C:chloroplast"/>
    <property type="evidence" value="ECO:0007669"/>
    <property type="project" value="UniProtKB-SubCell"/>
</dbReference>
<dbReference type="EMBL" id="BSEH01000699">
    <property type="protein sequence ID" value="GLJ59106.1"/>
    <property type="molecule type" value="Genomic_DNA"/>
</dbReference>
<dbReference type="SUPFAM" id="SSF103511">
    <property type="entry name" value="Chlorophyll a-b binding protein"/>
    <property type="match status" value="1"/>
</dbReference>
<sequence>MVAVTSMMMKAPAALNCGAVQRNSMVRISRLPSSSLKVKCMAKETSPTEGVSSSSSTKMSTKFGDLFALSGPAPEIINGRAAMLVFVSAIAVEVASGRDLLSQLNSGGLSWFALIAGLMTVGTLVPLFNGISRESESQQIFSSTAEMWNGRFAMLGLLALAFTEYVKGGPLVYTP</sequence>
<evidence type="ECO:0000256" key="9">
    <source>
        <dbReference type="SAM" id="Phobius"/>
    </source>
</evidence>
<evidence type="ECO:0000256" key="5">
    <source>
        <dbReference type="ARBA" id="ARBA00022692"/>
    </source>
</evidence>
<dbReference type="Gene3D" id="1.10.3460.10">
    <property type="entry name" value="Chlorophyll a/b binding protein domain"/>
    <property type="match status" value="1"/>
</dbReference>
<evidence type="ECO:0000256" key="3">
    <source>
        <dbReference type="ARBA" id="ARBA00022528"/>
    </source>
</evidence>
<evidence type="ECO:0000256" key="8">
    <source>
        <dbReference type="ARBA" id="ARBA00037956"/>
    </source>
</evidence>
<evidence type="ECO:0000256" key="1">
    <source>
        <dbReference type="ARBA" id="ARBA00004141"/>
    </source>
</evidence>
<dbReference type="AlphaFoldDB" id="A0AAD3NSX4"/>
<keyword evidence="3" id="KW-0150">Chloroplast</keyword>
<name>A0AAD3NSX4_CRYJA</name>
<comment type="subcellular location">
    <subcellularLocation>
        <location evidence="1">Membrane</location>
        <topology evidence="1">Multi-pass membrane protein</topology>
    </subcellularLocation>
    <subcellularLocation>
        <location evidence="2">Plastid</location>
        <location evidence="2">Chloroplast</location>
    </subcellularLocation>
</comment>
<feature type="transmembrane region" description="Helical" evidence="9">
    <location>
        <begin position="81"/>
        <end position="97"/>
    </location>
</feature>
<evidence type="ECO:0000256" key="2">
    <source>
        <dbReference type="ARBA" id="ARBA00004229"/>
    </source>
</evidence>
<gene>
    <name evidence="10" type="ORF">SUGI_1492970</name>
</gene>
<dbReference type="InterPro" id="IPR022796">
    <property type="entry name" value="Chloroa_b-bind"/>
</dbReference>